<name>A0ABR7MPU2_9BACT</name>
<dbReference type="InterPro" id="IPR050680">
    <property type="entry name" value="YpeA/RimI_acetyltransf"/>
</dbReference>
<dbReference type="CDD" id="cd04301">
    <property type="entry name" value="NAT_SF"/>
    <property type="match status" value="1"/>
</dbReference>
<evidence type="ECO:0000313" key="4">
    <source>
        <dbReference type="EMBL" id="MBC6613088.1"/>
    </source>
</evidence>
<proteinExistence type="predicted"/>
<evidence type="ECO:0000259" key="3">
    <source>
        <dbReference type="PROSITE" id="PS51186"/>
    </source>
</evidence>
<dbReference type="InterPro" id="IPR000182">
    <property type="entry name" value="GNAT_dom"/>
</dbReference>
<feature type="domain" description="N-acetyltransferase" evidence="3">
    <location>
        <begin position="1"/>
        <end position="136"/>
    </location>
</feature>
<dbReference type="PANTHER" id="PTHR43420">
    <property type="entry name" value="ACETYLTRANSFERASE"/>
    <property type="match status" value="1"/>
</dbReference>
<comment type="caution">
    <text evidence="4">The sequence shown here is derived from an EMBL/GenBank/DDBJ whole genome shotgun (WGS) entry which is preliminary data.</text>
</comment>
<dbReference type="Proteomes" id="UP000622017">
    <property type="component" value="Unassembled WGS sequence"/>
</dbReference>
<organism evidence="4 5">
    <name type="scientific">Hymenobacter citatus</name>
    <dbReference type="NCBI Taxonomy" id="2763506"/>
    <lineage>
        <taxon>Bacteria</taxon>
        <taxon>Pseudomonadati</taxon>
        <taxon>Bacteroidota</taxon>
        <taxon>Cytophagia</taxon>
        <taxon>Cytophagales</taxon>
        <taxon>Hymenobacteraceae</taxon>
        <taxon>Hymenobacter</taxon>
    </lineage>
</organism>
<sequence length="136" mass="15673">MHIQPITSAQTYPLRHQVLWPDKPLEYVQLPEDAEGHHFGAYINEELVSVISLFVEARGEARFRKFATHPDFQGQGIGTALLTRVLDEATRLGAHSLWCDSRQSAADFYRRFGMQPEGEVFYKGPIPYVRMQRRLL</sequence>
<keyword evidence="2" id="KW-0012">Acyltransferase</keyword>
<reference evidence="4 5" key="1">
    <citation type="submission" date="2020-08" db="EMBL/GenBank/DDBJ databases">
        <title>Hymenobacter sp.</title>
        <authorList>
            <person name="Kim M.K."/>
        </authorList>
    </citation>
    <scope>NUCLEOTIDE SEQUENCE [LARGE SCALE GENOMIC DNA]</scope>
    <source>
        <strain evidence="4 5">BT507</strain>
    </source>
</reference>
<dbReference type="SUPFAM" id="SSF55729">
    <property type="entry name" value="Acyl-CoA N-acyltransferases (Nat)"/>
    <property type="match status" value="1"/>
</dbReference>
<evidence type="ECO:0000256" key="2">
    <source>
        <dbReference type="ARBA" id="ARBA00023315"/>
    </source>
</evidence>
<protein>
    <submittedName>
        <fullName evidence="4">GNAT family N-acetyltransferase</fullName>
    </submittedName>
</protein>
<accession>A0ABR7MPU2</accession>
<dbReference type="EMBL" id="JACSCY010000022">
    <property type="protein sequence ID" value="MBC6613088.1"/>
    <property type="molecule type" value="Genomic_DNA"/>
</dbReference>
<evidence type="ECO:0000313" key="5">
    <source>
        <dbReference type="Proteomes" id="UP000622017"/>
    </source>
</evidence>
<evidence type="ECO:0000256" key="1">
    <source>
        <dbReference type="ARBA" id="ARBA00022679"/>
    </source>
</evidence>
<gene>
    <name evidence="4" type="ORF">H8B15_19350</name>
</gene>
<dbReference type="PROSITE" id="PS51186">
    <property type="entry name" value="GNAT"/>
    <property type="match status" value="1"/>
</dbReference>
<dbReference type="RefSeq" id="WP_187321303.1">
    <property type="nucleotide sequence ID" value="NZ_JACSCY010000022.1"/>
</dbReference>
<keyword evidence="1" id="KW-0808">Transferase</keyword>
<keyword evidence="5" id="KW-1185">Reference proteome</keyword>
<dbReference type="Gene3D" id="3.40.630.30">
    <property type="match status" value="1"/>
</dbReference>
<dbReference type="Pfam" id="PF00583">
    <property type="entry name" value="Acetyltransf_1"/>
    <property type="match status" value="1"/>
</dbReference>
<dbReference type="InterPro" id="IPR016181">
    <property type="entry name" value="Acyl_CoA_acyltransferase"/>
</dbReference>